<protein>
    <submittedName>
        <fullName evidence="2">Subtilisin-like protease SBT1.8</fullName>
    </submittedName>
</protein>
<dbReference type="Pfam" id="PF17766">
    <property type="entry name" value="fn3_6"/>
    <property type="match status" value="1"/>
</dbReference>
<name>A0AAW2R3R4_SESRA</name>
<keyword evidence="2" id="KW-0645">Protease</keyword>
<gene>
    <name evidence="2" type="ORF">Sradi_3373500</name>
</gene>
<dbReference type="GO" id="GO:0006508">
    <property type="term" value="P:proteolysis"/>
    <property type="evidence" value="ECO:0007669"/>
    <property type="project" value="UniProtKB-KW"/>
</dbReference>
<dbReference type="GO" id="GO:0008233">
    <property type="term" value="F:peptidase activity"/>
    <property type="evidence" value="ECO:0007669"/>
    <property type="project" value="UniProtKB-KW"/>
</dbReference>
<proteinExistence type="predicted"/>
<organism evidence="2">
    <name type="scientific">Sesamum radiatum</name>
    <name type="common">Black benniseed</name>
    <dbReference type="NCBI Taxonomy" id="300843"/>
    <lineage>
        <taxon>Eukaryota</taxon>
        <taxon>Viridiplantae</taxon>
        <taxon>Streptophyta</taxon>
        <taxon>Embryophyta</taxon>
        <taxon>Tracheophyta</taxon>
        <taxon>Spermatophyta</taxon>
        <taxon>Magnoliopsida</taxon>
        <taxon>eudicotyledons</taxon>
        <taxon>Gunneridae</taxon>
        <taxon>Pentapetalae</taxon>
        <taxon>asterids</taxon>
        <taxon>lamiids</taxon>
        <taxon>Lamiales</taxon>
        <taxon>Pedaliaceae</taxon>
        <taxon>Sesamum</taxon>
    </lineage>
</organism>
<reference evidence="2" key="2">
    <citation type="journal article" date="2024" name="Plant">
        <title>Genomic evolution and insights into agronomic trait innovations of Sesamum species.</title>
        <authorList>
            <person name="Miao H."/>
            <person name="Wang L."/>
            <person name="Qu L."/>
            <person name="Liu H."/>
            <person name="Sun Y."/>
            <person name="Le M."/>
            <person name="Wang Q."/>
            <person name="Wei S."/>
            <person name="Zheng Y."/>
            <person name="Lin W."/>
            <person name="Duan Y."/>
            <person name="Cao H."/>
            <person name="Xiong S."/>
            <person name="Wang X."/>
            <person name="Wei L."/>
            <person name="Li C."/>
            <person name="Ma Q."/>
            <person name="Ju M."/>
            <person name="Zhao R."/>
            <person name="Li G."/>
            <person name="Mu C."/>
            <person name="Tian Q."/>
            <person name="Mei H."/>
            <person name="Zhang T."/>
            <person name="Gao T."/>
            <person name="Zhang H."/>
        </authorList>
    </citation>
    <scope>NUCLEOTIDE SEQUENCE</scope>
    <source>
        <strain evidence="2">G02</strain>
    </source>
</reference>
<accession>A0AAW2R3R4</accession>
<evidence type="ECO:0000313" key="2">
    <source>
        <dbReference type="EMBL" id="KAL0374578.1"/>
    </source>
</evidence>
<feature type="domain" description="Subtilisin-like protease fibronectin type-III" evidence="1">
    <location>
        <begin position="53"/>
        <end position="148"/>
    </location>
</feature>
<dbReference type="InterPro" id="IPR041469">
    <property type="entry name" value="Subtilisin-like_FN3"/>
</dbReference>
<dbReference type="EMBL" id="JACGWJ010000014">
    <property type="protein sequence ID" value="KAL0374578.1"/>
    <property type="molecule type" value="Genomic_DNA"/>
</dbReference>
<dbReference type="AlphaFoldDB" id="A0AAW2R3R4"/>
<keyword evidence="2" id="KW-0378">Hydrolase</keyword>
<reference evidence="2" key="1">
    <citation type="submission" date="2020-06" db="EMBL/GenBank/DDBJ databases">
        <authorList>
            <person name="Li T."/>
            <person name="Hu X."/>
            <person name="Zhang T."/>
            <person name="Song X."/>
            <person name="Zhang H."/>
            <person name="Dai N."/>
            <person name="Sheng W."/>
            <person name="Hou X."/>
            <person name="Wei L."/>
        </authorList>
    </citation>
    <scope>NUCLEOTIDE SEQUENCE</scope>
    <source>
        <strain evidence="2">G02</strain>
        <tissue evidence="2">Leaf</tissue>
    </source>
</reference>
<evidence type="ECO:0000259" key="1">
    <source>
        <dbReference type="Pfam" id="PF17766"/>
    </source>
</evidence>
<dbReference type="Gene3D" id="2.60.40.2310">
    <property type="match status" value="1"/>
</dbReference>
<comment type="caution">
    <text evidence="2">The sequence shown here is derived from an EMBL/GenBank/DDBJ whole genome shotgun (WGS) entry which is preliminary data.</text>
</comment>
<sequence length="229" mass="25882">MAPAMLIPRKKDSYMTPSRKITLLSFALWTMEMIQAIVKRNVTCAAKFRDPGQLNYPSFSVCLGSLGLWYTRRLTNVGAAGSVYRVSVEAPPTVVVSVKPSNLVFKKVGDRQRYTVTFISQKGVDPLYNGFGSITWKNEQHQVRSPVAFSWSRHGTRHAACQNWPAVLFNESSTKFLPKHKQVPSLFGNQPKNSTDYSRNLDQCLVVVRPATSILKRREQRLEKGRCES</sequence>